<dbReference type="Pfam" id="PF10067">
    <property type="entry name" value="DUF2306"/>
    <property type="match status" value="1"/>
</dbReference>
<dbReference type="Proteomes" id="UP001060039">
    <property type="component" value="Chromosome"/>
</dbReference>
<accession>A0ABY5FXF8</accession>
<keyword evidence="4" id="KW-1185">Reference proteome</keyword>
<reference evidence="3" key="1">
    <citation type="submission" date="2022-07" db="EMBL/GenBank/DDBJ databases">
        <title>Taxonomic analysis of Microcella humidisoli nov. sp., isolated from riverside soil.</title>
        <authorList>
            <person name="Molina K.M."/>
            <person name="Kim S.B."/>
        </authorList>
    </citation>
    <scope>NUCLEOTIDE SEQUENCE</scope>
    <source>
        <strain evidence="3">MMS21-STM10</strain>
    </source>
</reference>
<dbReference type="EMBL" id="CP101497">
    <property type="protein sequence ID" value="UTT62985.1"/>
    <property type="molecule type" value="Genomic_DNA"/>
</dbReference>
<protein>
    <submittedName>
        <fullName evidence="3">DUF2306 domain-containing protein</fullName>
    </submittedName>
</protein>
<keyword evidence="2" id="KW-1133">Transmembrane helix</keyword>
<evidence type="ECO:0000313" key="4">
    <source>
        <dbReference type="Proteomes" id="UP001060039"/>
    </source>
</evidence>
<keyword evidence="2" id="KW-0812">Transmembrane</keyword>
<organism evidence="3 4">
    <name type="scientific">Microcella humidisoli</name>
    <dbReference type="NCBI Taxonomy" id="2963406"/>
    <lineage>
        <taxon>Bacteria</taxon>
        <taxon>Bacillati</taxon>
        <taxon>Actinomycetota</taxon>
        <taxon>Actinomycetes</taxon>
        <taxon>Micrococcales</taxon>
        <taxon>Microbacteriaceae</taxon>
        <taxon>Microcella</taxon>
    </lineage>
</organism>
<feature type="transmembrane region" description="Helical" evidence="2">
    <location>
        <begin position="106"/>
        <end position="125"/>
    </location>
</feature>
<proteinExistence type="predicted"/>
<sequence>MGPTSTPAATATGPRPSTPRASARRRSGWPAVTGLLLLSALPILGGALRLEELGTDPTSAPSSPALTVAIVAHIVGMSVYCVLGAFQFSPALRGRRAWHRRAGRLLIPAGMIGALASISLAVFFSGPPEGFALALVRIAFAVPMLVFLVLATIAIVRRRFVAHGAWMKRAFAIAVTGGTQALVLIVWSMLGGETSVVSETWLVGVGFLINSIVAEVIIGRRVGSRVRGTSVPGGQPTSPSAL</sequence>
<feature type="transmembrane region" description="Helical" evidence="2">
    <location>
        <begin position="201"/>
        <end position="218"/>
    </location>
</feature>
<evidence type="ECO:0000313" key="3">
    <source>
        <dbReference type="EMBL" id="UTT62985.1"/>
    </source>
</evidence>
<gene>
    <name evidence="3" type="ORF">NNL39_02440</name>
</gene>
<feature type="region of interest" description="Disordered" evidence="1">
    <location>
        <begin position="1"/>
        <end position="26"/>
    </location>
</feature>
<feature type="transmembrane region" description="Helical" evidence="2">
    <location>
        <begin position="169"/>
        <end position="189"/>
    </location>
</feature>
<dbReference type="RefSeq" id="WP_255160118.1">
    <property type="nucleotide sequence ID" value="NZ_CP101497.1"/>
</dbReference>
<evidence type="ECO:0000256" key="1">
    <source>
        <dbReference type="SAM" id="MobiDB-lite"/>
    </source>
</evidence>
<feature type="compositionally biased region" description="Low complexity" evidence="1">
    <location>
        <begin position="1"/>
        <end position="21"/>
    </location>
</feature>
<dbReference type="InterPro" id="IPR018750">
    <property type="entry name" value="DUF2306_membrane"/>
</dbReference>
<evidence type="ECO:0000256" key="2">
    <source>
        <dbReference type="SAM" id="Phobius"/>
    </source>
</evidence>
<keyword evidence="2" id="KW-0472">Membrane</keyword>
<feature type="transmembrane region" description="Helical" evidence="2">
    <location>
        <begin position="131"/>
        <end position="157"/>
    </location>
</feature>
<feature type="transmembrane region" description="Helical" evidence="2">
    <location>
        <begin position="27"/>
        <end position="45"/>
    </location>
</feature>
<feature type="transmembrane region" description="Helical" evidence="2">
    <location>
        <begin position="65"/>
        <end position="86"/>
    </location>
</feature>
<name>A0ABY5FXF8_9MICO</name>